<dbReference type="EMBL" id="LR796698">
    <property type="protein sequence ID" value="CAB4159977.1"/>
    <property type="molecule type" value="Genomic_DNA"/>
</dbReference>
<proteinExistence type="predicted"/>
<dbReference type="InterPro" id="IPR041329">
    <property type="entry name" value="YubB_C"/>
</dbReference>
<evidence type="ECO:0000313" key="9">
    <source>
        <dbReference type="EMBL" id="CAB4191032.1"/>
    </source>
</evidence>
<name>A0A6J5NM27_9CAUD</name>
<sequence>MPNLCSNYLQVTGDDKEVMRFHDAITKGEMKDYEQFRILDNLLPTPKELQDTPKGSFGESDKQKTMEEQNKANIAKFGYKDWYDWNCANYGSKWSDYEGVINTYEAGLLDVVFMSAWSPIIQGMVHVSREFPKLNFILTYEEGGMGFMGGVAIRDGEILSSVEGEYPYIECETNDDYEEMHERVETVIDLMQGQLEQAF</sequence>
<evidence type="ECO:0000256" key="1">
    <source>
        <dbReference type="SAM" id="MobiDB-lite"/>
    </source>
</evidence>
<dbReference type="EMBL" id="LR796762">
    <property type="protein sequence ID" value="CAB4164881.1"/>
    <property type="molecule type" value="Genomic_DNA"/>
</dbReference>
<protein>
    <recommendedName>
        <fullName evidence="2">YubB ferredoxin-like domain-containing protein</fullName>
    </recommendedName>
</protein>
<feature type="domain" description="YubB ferredoxin-like" evidence="2">
    <location>
        <begin position="99"/>
        <end position="179"/>
    </location>
</feature>
<dbReference type="EMBL" id="LR798395">
    <property type="protein sequence ID" value="CAB5229031.1"/>
    <property type="molecule type" value="Genomic_DNA"/>
</dbReference>
<evidence type="ECO:0000313" key="3">
    <source>
        <dbReference type="EMBL" id="CAB4145163.1"/>
    </source>
</evidence>
<dbReference type="Pfam" id="PF18406">
    <property type="entry name" value="DUF1281_C"/>
    <property type="match status" value="1"/>
</dbReference>
<evidence type="ECO:0000313" key="13">
    <source>
        <dbReference type="EMBL" id="CAB5225073.1"/>
    </source>
</evidence>
<feature type="region of interest" description="Disordered" evidence="1">
    <location>
        <begin position="45"/>
        <end position="65"/>
    </location>
</feature>
<dbReference type="EMBL" id="LR796644">
    <property type="protein sequence ID" value="CAB4156726.1"/>
    <property type="molecule type" value="Genomic_DNA"/>
</dbReference>
<evidence type="ECO:0000313" key="8">
    <source>
        <dbReference type="EMBL" id="CAB4177920.1"/>
    </source>
</evidence>
<dbReference type="EMBL" id="LR796443">
    <property type="protein sequence ID" value="CAB4145163.1"/>
    <property type="molecule type" value="Genomic_DNA"/>
</dbReference>
<dbReference type="EMBL" id="LR797395">
    <property type="protein sequence ID" value="CAB4212830.1"/>
    <property type="molecule type" value="Genomic_DNA"/>
</dbReference>
<evidence type="ECO:0000313" key="12">
    <source>
        <dbReference type="EMBL" id="CAB4217479.1"/>
    </source>
</evidence>
<dbReference type="EMBL" id="LR797177">
    <property type="protein sequence ID" value="CAB4191032.1"/>
    <property type="molecule type" value="Genomic_DNA"/>
</dbReference>
<evidence type="ECO:0000313" key="11">
    <source>
        <dbReference type="EMBL" id="CAB4212830.1"/>
    </source>
</evidence>
<dbReference type="EMBL" id="LR797305">
    <property type="protein sequence ID" value="CAB4200829.1"/>
    <property type="molecule type" value="Genomic_DNA"/>
</dbReference>
<evidence type="ECO:0000313" key="5">
    <source>
        <dbReference type="EMBL" id="CAB4159977.1"/>
    </source>
</evidence>
<dbReference type="EMBL" id="LR796878">
    <property type="protein sequence ID" value="CAB4172275.1"/>
    <property type="molecule type" value="Genomic_DNA"/>
</dbReference>
<evidence type="ECO:0000313" key="6">
    <source>
        <dbReference type="EMBL" id="CAB4164881.1"/>
    </source>
</evidence>
<dbReference type="EMBL" id="LR798341">
    <property type="protein sequence ID" value="CAB5225073.1"/>
    <property type="molecule type" value="Genomic_DNA"/>
</dbReference>
<evidence type="ECO:0000313" key="7">
    <source>
        <dbReference type="EMBL" id="CAB4172275.1"/>
    </source>
</evidence>
<evidence type="ECO:0000313" key="4">
    <source>
        <dbReference type="EMBL" id="CAB4156726.1"/>
    </source>
</evidence>
<organism evidence="5">
    <name type="scientific">uncultured Caudovirales phage</name>
    <dbReference type="NCBI Taxonomy" id="2100421"/>
    <lineage>
        <taxon>Viruses</taxon>
        <taxon>Duplodnaviria</taxon>
        <taxon>Heunggongvirae</taxon>
        <taxon>Uroviricota</taxon>
        <taxon>Caudoviricetes</taxon>
        <taxon>Peduoviridae</taxon>
        <taxon>Maltschvirus</taxon>
        <taxon>Maltschvirus maltsch</taxon>
    </lineage>
</organism>
<dbReference type="EMBL" id="LR796961">
    <property type="protein sequence ID" value="CAB4177920.1"/>
    <property type="molecule type" value="Genomic_DNA"/>
</dbReference>
<reference evidence="5" key="1">
    <citation type="submission" date="2020-04" db="EMBL/GenBank/DDBJ databases">
        <authorList>
            <person name="Chiriac C."/>
            <person name="Salcher M."/>
            <person name="Ghai R."/>
            <person name="Kavagutti S V."/>
        </authorList>
    </citation>
    <scope>NUCLEOTIDE SEQUENCE</scope>
</reference>
<gene>
    <name evidence="8" type="ORF">UFOVP1002_5</name>
    <name evidence="9" type="ORF">UFOVP1217_4</name>
    <name evidence="10" type="ORF">UFOVP1343_176</name>
    <name evidence="11" type="ORF">UFOVP1438_37</name>
    <name evidence="14" type="ORF">UFOVP1541_147</name>
    <name evidence="12" type="ORF">UFOVP1592_33</name>
    <name evidence="3" type="ORF">UFOVP465_82</name>
    <name evidence="4" type="ORF">UFOVP666_128</name>
    <name evidence="5" type="ORF">UFOVP727_17</name>
    <name evidence="13" type="ORF">UFOVP741_20</name>
    <name evidence="6" type="ORF">UFOVP819_156</name>
    <name evidence="7" type="ORF">UFOVP926_118</name>
</gene>
<evidence type="ECO:0000313" key="10">
    <source>
        <dbReference type="EMBL" id="CAB4200829.1"/>
    </source>
</evidence>
<accession>A0A6J5NM27</accession>
<evidence type="ECO:0000313" key="14">
    <source>
        <dbReference type="EMBL" id="CAB5229031.1"/>
    </source>
</evidence>
<evidence type="ECO:0000259" key="2">
    <source>
        <dbReference type="Pfam" id="PF18406"/>
    </source>
</evidence>
<dbReference type="EMBL" id="LR797452">
    <property type="protein sequence ID" value="CAB4217479.1"/>
    <property type="molecule type" value="Genomic_DNA"/>
</dbReference>